<name>A0A381PD39_9ZZZZ</name>
<dbReference type="InterPro" id="IPR057767">
    <property type="entry name" value="UGSC-like_dom"/>
</dbReference>
<reference evidence="3" key="1">
    <citation type="submission" date="2018-05" db="EMBL/GenBank/DDBJ databases">
        <authorList>
            <person name="Lanie J.A."/>
            <person name="Ng W.-L."/>
            <person name="Kazmierczak K.M."/>
            <person name="Andrzejewski T.M."/>
            <person name="Davidsen T.M."/>
            <person name="Wayne K.J."/>
            <person name="Tettelin H."/>
            <person name="Glass J.I."/>
            <person name="Rusch D."/>
            <person name="Podicherti R."/>
            <person name="Tsui H.-C.T."/>
            <person name="Winkler M.E."/>
        </authorList>
    </citation>
    <scope>NUCLEOTIDE SEQUENCE</scope>
</reference>
<proteinExistence type="predicted"/>
<protein>
    <recommendedName>
        <fullName evidence="2">UGSC-like domain-containing protein</fullName>
    </recommendedName>
</protein>
<feature type="region of interest" description="Disordered" evidence="1">
    <location>
        <begin position="1"/>
        <end position="25"/>
    </location>
</feature>
<dbReference type="AlphaFoldDB" id="A0A381PD39"/>
<feature type="domain" description="UGSC-like" evidence="2">
    <location>
        <begin position="4"/>
        <end position="92"/>
    </location>
</feature>
<sequence length="92" mass="10068">MSTLVNPLDERSAGQQSPAPRLDSLEGKTLALLDISKPRGSELLDRLEHLLKERYGVSRIVRETKPTYTKPAPGALLERLAFADGVIEALAD</sequence>
<accession>A0A381PD39</accession>
<dbReference type="EMBL" id="UINC01000937">
    <property type="protein sequence ID" value="SUZ64534.1"/>
    <property type="molecule type" value="Genomic_DNA"/>
</dbReference>
<organism evidence="3">
    <name type="scientific">marine metagenome</name>
    <dbReference type="NCBI Taxonomy" id="408172"/>
    <lineage>
        <taxon>unclassified sequences</taxon>
        <taxon>metagenomes</taxon>
        <taxon>ecological metagenomes</taxon>
    </lineage>
</organism>
<dbReference type="Pfam" id="PF24696">
    <property type="entry name" value="UGSC"/>
    <property type="match status" value="1"/>
</dbReference>
<gene>
    <name evidence="3" type="ORF">METZ01_LOCUS17388</name>
</gene>
<evidence type="ECO:0000313" key="3">
    <source>
        <dbReference type="EMBL" id="SUZ64534.1"/>
    </source>
</evidence>
<evidence type="ECO:0000259" key="2">
    <source>
        <dbReference type="Pfam" id="PF24696"/>
    </source>
</evidence>
<evidence type="ECO:0000256" key="1">
    <source>
        <dbReference type="SAM" id="MobiDB-lite"/>
    </source>
</evidence>